<dbReference type="KEGG" id="bspl:114867095"/>
<gene>
    <name evidence="4" type="primary">tmem174</name>
</gene>
<sequence length="252" mass="27265">MDQQRPQLFWTHMMRQRPDPEDNGAAAPPEDPVPTRASALPRCREPDGLLDGEKATAMLLFSGVALVLVGVTFTFMGWRYHQTNPTFEWLKLLGPILISVGGTFVLVSVCNFSTNFSWFGCRQGDDDVIVMAVTEQTPRGHCCTISARTPPITIHDVTAILRAPPEYNFIAPDARQDAALPPPTCGCGFHAPPPPPFRAAFPPREAAASDAGGNRCEKTEDDAGRGGDGGSTSSRPPAYEDIYPSFNAPNLP</sequence>
<dbReference type="PANTHER" id="PTHR31020:SF1">
    <property type="entry name" value="TRANSMEMBRANE PROTEIN 174"/>
    <property type="match status" value="1"/>
</dbReference>
<feature type="compositionally biased region" description="Low complexity" evidence="1">
    <location>
        <begin position="198"/>
        <end position="208"/>
    </location>
</feature>
<reference evidence="4" key="1">
    <citation type="submission" date="2025-08" db="UniProtKB">
        <authorList>
            <consortium name="RefSeq"/>
        </authorList>
    </citation>
    <scope>IDENTIFICATION</scope>
</reference>
<evidence type="ECO:0000313" key="4">
    <source>
        <dbReference type="RefSeq" id="XP_055369576.1"/>
    </source>
</evidence>
<dbReference type="RefSeq" id="XP_055369576.1">
    <property type="nucleotide sequence ID" value="XM_055513601.1"/>
</dbReference>
<evidence type="ECO:0000313" key="3">
    <source>
        <dbReference type="Proteomes" id="UP000515150"/>
    </source>
</evidence>
<dbReference type="InterPro" id="IPR027835">
    <property type="entry name" value="TMEM174"/>
</dbReference>
<evidence type="ECO:0000256" key="2">
    <source>
        <dbReference type="SAM" id="Phobius"/>
    </source>
</evidence>
<dbReference type="Proteomes" id="UP000515150">
    <property type="component" value="Chromosome 12"/>
</dbReference>
<dbReference type="CTD" id="134288"/>
<keyword evidence="2" id="KW-0472">Membrane</keyword>
<accession>A0A9W2Y684</accession>
<proteinExistence type="predicted"/>
<evidence type="ECO:0000256" key="1">
    <source>
        <dbReference type="SAM" id="MobiDB-lite"/>
    </source>
</evidence>
<protein>
    <submittedName>
        <fullName evidence="4">Transmembrane protein 174</fullName>
    </submittedName>
</protein>
<feature type="transmembrane region" description="Helical" evidence="2">
    <location>
        <begin position="92"/>
        <end position="112"/>
    </location>
</feature>
<keyword evidence="2" id="KW-1133">Transmembrane helix</keyword>
<dbReference type="Pfam" id="PF15029">
    <property type="entry name" value="TMEM174"/>
    <property type="match status" value="1"/>
</dbReference>
<keyword evidence="3" id="KW-1185">Reference proteome</keyword>
<keyword evidence="2 4" id="KW-0812">Transmembrane</keyword>
<organism evidence="3 4">
    <name type="scientific">Betta splendens</name>
    <name type="common">Siamese fighting fish</name>
    <dbReference type="NCBI Taxonomy" id="158456"/>
    <lineage>
        <taxon>Eukaryota</taxon>
        <taxon>Metazoa</taxon>
        <taxon>Chordata</taxon>
        <taxon>Craniata</taxon>
        <taxon>Vertebrata</taxon>
        <taxon>Euteleostomi</taxon>
        <taxon>Actinopterygii</taxon>
        <taxon>Neopterygii</taxon>
        <taxon>Teleostei</taxon>
        <taxon>Neoteleostei</taxon>
        <taxon>Acanthomorphata</taxon>
        <taxon>Anabantaria</taxon>
        <taxon>Anabantiformes</taxon>
        <taxon>Anabantoidei</taxon>
        <taxon>Osphronemidae</taxon>
        <taxon>Betta</taxon>
    </lineage>
</organism>
<name>A0A9W2Y684_BETSP</name>
<feature type="transmembrane region" description="Helical" evidence="2">
    <location>
        <begin position="59"/>
        <end position="80"/>
    </location>
</feature>
<feature type="compositionally biased region" description="Basic and acidic residues" evidence="1">
    <location>
        <begin position="215"/>
        <end position="225"/>
    </location>
</feature>
<feature type="region of interest" description="Disordered" evidence="1">
    <location>
        <begin position="196"/>
        <end position="252"/>
    </location>
</feature>
<dbReference type="OrthoDB" id="9931655at2759"/>
<dbReference type="GeneID" id="114867095"/>
<dbReference type="AlphaFoldDB" id="A0A9W2Y684"/>
<dbReference type="PANTHER" id="PTHR31020">
    <property type="entry name" value="TRANSMEMBRANE PROTEIN 174"/>
    <property type="match status" value="1"/>
</dbReference>
<feature type="region of interest" description="Disordered" evidence="1">
    <location>
        <begin position="1"/>
        <end position="42"/>
    </location>
</feature>